<dbReference type="eggNOG" id="ENOG5031W4P">
    <property type="taxonomic scope" value="Bacteria"/>
</dbReference>
<evidence type="ECO:0000313" key="3">
    <source>
        <dbReference type="Proteomes" id="UP000012589"/>
    </source>
</evidence>
<comment type="caution">
    <text evidence="2">The sequence shown here is derived from an EMBL/GenBank/DDBJ whole genome shotgun (WGS) entry which is preliminary data.</text>
</comment>
<keyword evidence="3" id="KW-1185">Reference proteome</keyword>
<accession>N2AGL6</accession>
<keyword evidence="1" id="KW-1133">Transmembrane helix</keyword>
<dbReference type="PATRIC" id="fig|1235802.3.peg.3882"/>
<feature type="transmembrane region" description="Helical" evidence="1">
    <location>
        <begin position="108"/>
        <end position="129"/>
    </location>
</feature>
<keyword evidence="1" id="KW-0812">Transmembrane</keyword>
<feature type="transmembrane region" description="Helical" evidence="1">
    <location>
        <begin position="163"/>
        <end position="185"/>
    </location>
</feature>
<evidence type="ECO:0000313" key="2">
    <source>
        <dbReference type="EMBL" id="EMZ23499.1"/>
    </source>
</evidence>
<dbReference type="Proteomes" id="UP000012589">
    <property type="component" value="Unassembled WGS sequence"/>
</dbReference>
<feature type="transmembrane region" description="Helical" evidence="1">
    <location>
        <begin position="135"/>
        <end position="156"/>
    </location>
</feature>
<organism evidence="2 3">
    <name type="scientific">Eubacterium plexicaudatum ASF492</name>
    <dbReference type="NCBI Taxonomy" id="1235802"/>
    <lineage>
        <taxon>Bacteria</taxon>
        <taxon>Bacillati</taxon>
        <taxon>Bacillota</taxon>
        <taxon>Clostridia</taxon>
        <taxon>Eubacteriales</taxon>
        <taxon>Eubacteriaceae</taxon>
        <taxon>Eubacterium</taxon>
    </lineage>
</organism>
<proteinExistence type="predicted"/>
<keyword evidence="1" id="KW-0472">Membrane</keyword>
<gene>
    <name evidence="2" type="ORF">C823_03674</name>
</gene>
<evidence type="ECO:0008006" key="4">
    <source>
        <dbReference type="Google" id="ProtNLM"/>
    </source>
</evidence>
<feature type="transmembrane region" description="Helical" evidence="1">
    <location>
        <begin position="76"/>
        <end position="96"/>
    </location>
</feature>
<sequence length="224" mass="25412">MNKCLHCGVHIMDQTDVCPLCHCVVEQKDESTEQERYPDIRLKGRRLELVSRIALFLAIVLGALAVTLNSVMDSDMWWSVIVIGALAYLMLFLFYIIANEHAGYRSKVIIGTACGAADLIVIDYVLGFRHWSLDYVIPIVLIIMDVMIIVAMFINIRSWQSYLLFQICMIICSGVCVLLSLFGVIRHPVMSYIALGFSGVMFLATFIIGGRRARNELKRRFHVM</sequence>
<dbReference type="AlphaFoldDB" id="N2AGL6"/>
<dbReference type="STRING" id="1235802.C823_03674"/>
<reference evidence="2 3" key="1">
    <citation type="journal article" date="2014" name="Genome Announc.">
        <title>Draft genome sequences of the altered schaedler flora, a defined bacterial community from gnotobiotic mice.</title>
        <authorList>
            <person name="Wannemuehler M.J."/>
            <person name="Overstreet A.M."/>
            <person name="Ward D.V."/>
            <person name="Phillips G.J."/>
        </authorList>
    </citation>
    <scope>NUCLEOTIDE SEQUENCE [LARGE SCALE GENOMIC DNA]</scope>
    <source>
        <strain evidence="2 3">ASF492</strain>
    </source>
</reference>
<feature type="transmembrane region" description="Helical" evidence="1">
    <location>
        <begin position="49"/>
        <end position="70"/>
    </location>
</feature>
<feature type="transmembrane region" description="Helical" evidence="1">
    <location>
        <begin position="191"/>
        <end position="210"/>
    </location>
</feature>
<evidence type="ECO:0000256" key="1">
    <source>
        <dbReference type="SAM" id="Phobius"/>
    </source>
</evidence>
<dbReference type="HOGENOM" id="CLU_074820_0_0_9"/>
<protein>
    <recommendedName>
        <fullName evidence="4">Zinc ribbon domain-containing protein</fullName>
    </recommendedName>
</protein>
<dbReference type="InterPro" id="IPR046283">
    <property type="entry name" value="DUF6320"/>
</dbReference>
<name>N2AGL6_9FIRM</name>
<dbReference type="EMBL" id="AQFT01000107">
    <property type="protein sequence ID" value="EMZ23499.1"/>
    <property type="molecule type" value="Genomic_DNA"/>
</dbReference>
<dbReference type="Pfam" id="PF19845">
    <property type="entry name" value="DUF6320"/>
    <property type="match status" value="1"/>
</dbReference>